<feature type="domain" description="HTH bat-type" evidence="5">
    <location>
        <begin position="495"/>
        <end position="546"/>
    </location>
</feature>
<dbReference type="Gene3D" id="3.30.450.20">
    <property type="entry name" value="PAS domain"/>
    <property type="match status" value="1"/>
</dbReference>
<feature type="domain" description="Bacterioopsin transcriptional activator GAF and HTH associated" evidence="7">
    <location>
        <begin position="337"/>
        <end position="488"/>
    </location>
</feature>
<reference evidence="9" key="1">
    <citation type="submission" date="2016-10" db="EMBL/GenBank/DDBJ databases">
        <authorList>
            <person name="Varghese N."/>
            <person name="Submissions S."/>
        </authorList>
    </citation>
    <scope>NUCLEOTIDE SEQUENCE [LARGE SCALE GENOMIC DNA]</scope>
    <source>
        <strain evidence="9">CGMCC 1.10121</strain>
    </source>
</reference>
<keyword evidence="2" id="KW-0804">Transcription</keyword>
<dbReference type="Pfam" id="PF01590">
    <property type="entry name" value="GAF"/>
    <property type="match status" value="1"/>
</dbReference>
<dbReference type="SUPFAM" id="SSF55781">
    <property type="entry name" value="GAF domain-like"/>
    <property type="match status" value="1"/>
</dbReference>
<evidence type="ECO:0000259" key="4">
    <source>
        <dbReference type="Pfam" id="PF01590"/>
    </source>
</evidence>
<dbReference type="InterPro" id="IPR007050">
    <property type="entry name" value="HTH_bacterioopsin"/>
</dbReference>
<evidence type="ECO:0000256" key="1">
    <source>
        <dbReference type="ARBA" id="ARBA00023015"/>
    </source>
</evidence>
<evidence type="ECO:0000259" key="7">
    <source>
        <dbReference type="Pfam" id="PF15915"/>
    </source>
</evidence>
<dbReference type="Proteomes" id="UP000199126">
    <property type="component" value="Unassembled WGS sequence"/>
</dbReference>
<dbReference type="InterPro" id="IPR031803">
    <property type="entry name" value="BAT_GAF/HTH-assoc"/>
</dbReference>
<name>A0A1H8WWQ0_9EURY</name>
<dbReference type="PANTHER" id="PTHR34236">
    <property type="entry name" value="DIMETHYL SULFOXIDE REDUCTASE TRANSCRIPTIONAL ACTIVATOR"/>
    <property type="match status" value="1"/>
</dbReference>
<dbReference type="Pfam" id="PF15915">
    <property type="entry name" value="BAT"/>
    <property type="match status" value="1"/>
</dbReference>
<sequence>MTLPHDNHAPASERTGSSEADGSARVGSLTEAGFDALPTQVAVLNSDAEIVYTNRAWRRFGEENGIQEPAHTIGVDYLAVCDAAPDEHAVTAADGIRGVLENDRDEFAFEYPCHGPDEQRWFTMRAIRFRHDGEEYVLVSHLDITERKQSELRVAAQNDEIETYNQVNTIVHDVVDSLLEGVRRDEIETAVCDRLASSHLYGSALVVAPALDGDAFTVREASNVDGEAWLDALDGDRTALAELAAALDDDDTVEAVQYLHDSSTVPDALKDVALDGGYRSFALVPISYLGHTYGVLVINALRPEAFGDNETQAFEVLGETIGYAINAVENRRLLFADTLTELELTVGADSVLAGLAATAECIFEIDGVIPATDGVHCYLRVRGAAPSDVVEDASGTTGVEQARVLDDGVGGGTVECTLASSPLRTFLDAGARVAAATATAGSLRINAVVPPETEIRTLVEGLVASFPTAELVAKRETDRAIKSVEGFREQLETTLTDRQRQTVEAAYRGGYFRRPRESSGGELAETFGIAGPTFHQHLQAGLNKLAGLAFDDGRH</sequence>
<dbReference type="OrthoDB" id="234125at2157"/>
<keyword evidence="9" id="KW-1185">Reference proteome</keyword>
<organism evidence="8 9">
    <name type="scientific">Halogranum amylolyticum</name>
    <dbReference type="NCBI Taxonomy" id="660520"/>
    <lineage>
        <taxon>Archaea</taxon>
        <taxon>Methanobacteriati</taxon>
        <taxon>Methanobacteriota</taxon>
        <taxon>Stenosarchaea group</taxon>
        <taxon>Halobacteria</taxon>
        <taxon>Halobacteriales</taxon>
        <taxon>Haloferacaceae</taxon>
    </lineage>
</organism>
<dbReference type="RefSeq" id="WP_089828173.1">
    <property type="nucleotide sequence ID" value="NZ_FODV01000049.1"/>
</dbReference>
<dbReference type="EMBL" id="FODV01000049">
    <property type="protein sequence ID" value="SEP32021.1"/>
    <property type="molecule type" value="Genomic_DNA"/>
</dbReference>
<dbReference type="Gene3D" id="3.30.450.40">
    <property type="match status" value="1"/>
</dbReference>
<feature type="region of interest" description="Disordered" evidence="3">
    <location>
        <begin position="1"/>
        <end position="25"/>
    </location>
</feature>
<dbReference type="InterPro" id="IPR035965">
    <property type="entry name" value="PAS-like_dom_sf"/>
</dbReference>
<keyword evidence="1" id="KW-0805">Transcription regulation</keyword>
<evidence type="ECO:0000259" key="6">
    <source>
        <dbReference type="Pfam" id="PF08448"/>
    </source>
</evidence>
<evidence type="ECO:0000313" key="9">
    <source>
        <dbReference type="Proteomes" id="UP000199126"/>
    </source>
</evidence>
<feature type="domain" description="GAF" evidence="4">
    <location>
        <begin position="223"/>
        <end position="325"/>
    </location>
</feature>
<feature type="domain" description="PAS fold-4" evidence="6">
    <location>
        <begin position="34"/>
        <end position="149"/>
    </location>
</feature>
<gene>
    <name evidence="8" type="ORF">SAMN04487948_1495</name>
</gene>
<dbReference type="InterPro" id="IPR029016">
    <property type="entry name" value="GAF-like_dom_sf"/>
</dbReference>
<dbReference type="Pfam" id="PF04967">
    <property type="entry name" value="HTH_10"/>
    <property type="match status" value="1"/>
</dbReference>
<dbReference type="Pfam" id="PF08448">
    <property type="entry name" value="PAS_4"/>
    <property type="match status" value="1"/>
</dbReference>
<evidence type="ECO:0000313" key="8">
    <source>
        <dbReference type="EMBL" id="SEP32021.1"/>
    </source>
</evidence>
<dbReference type="AlphaFoldDB" id="A0A1H8WWQ0"/>
<dbReference type="PANTHER" id="PTHR34236:SF1">
    <property type="entry name" value="DIMETHYL SULFOXIDE REDUCTASE TRANSCRIPTIONAL ACTIVATOR"/>
    <property type="match status" value="1"/>
</dbReference>
<evidence type="ECO:0000256" key="2">
    <source>
        <dbReference type="ARBA" id="ARBA00023163"/>
    </source>
</evidence>
<evidence type="ECO:0000256" key="3">
    <source>
        <dbReference type="SAM" id="MobiDB-lite"/>
    </source>
</evidence>
<evidence type="ECO:0000259" key="5">
    <source>
        <dbReference type="Pfam" id="PF04967"/>
    </source>
</evidence>
<accession>A0A1H8WWQ0</accession>
<dbReference type="SUPFAM" id="SSF55785">
    <property type="entry name" value="PYP-like sensor domain (PAS domain)"/>
    <property type="match status" value="1"/>
</dbReference>
<proteinExistence type="predicted"/>
<dbReference type="InterPro" id="IPR003018">
    <property type="entry name" value="GAF"/>
</dbReference>
<protein>
    <submittedName>
        <fullName evidence="8">Predicted DNA binding protein, contains HTH domain</fullName>
    </submittedName>
</protein>
<dbReference type="InterPro" id="IPR013656">
    <property type="entry name" value="PAS_4"/>
</dbReference>